<accession>A0A1X0IPR6</accession>
<evidence type="ECO:0008006" key="3">
    <source>
        <dbReference type="Google" id="ProtNLM"/>
    </source>
</evidence>
<protein>
    <recommendedName>
        <fullName evidence="3">PASTA domain-containing protein</fullName>
    </recommendedName>
</protein>
<dbReference type="AlphaFoldDB" id="A0A1X0IPR6"/>
<dbReference type="EMBL" id="MVIH01000012">
    <property type="protein sequence ID" value="ORB49981.1"/>
    <property type="molecule type" value="Genomic_DNA"/>
</dbReference>
<organism evidence="1 2">
    <name type="scientific">Mycolicibacterium rhodesiae</name>
    <name type="common">Mycobacterium rhodesiae</name>
    <dbReference type="NCBI Taxonomy" id="36814"/>
    <lineage>
        <taxon>Bacteria</taxon>
        <taxon>Bacillati</taxon>
        <taxon>Actinomycetota</taxon>
        <taxon>Actinomycetes</taxon>
        <taxon>Mycobacteriales</taxon>
        <taxon>Mycobacteriaceae</taxon>
        <taxon>Mycolicibacterium</taxon>
    </lineage>
</organism>
<proteinExistence type="predicted"/>
<dbReference type="Proteomes" id="UP000192534">
    <property type="component" value="Unassembled WGS sequence"/>
</dbReference>
<name>A0A1X0IPR6_MYCRH</name>
<dbReference type="OrthoDB" id="4731488at2"/>
<dbReference type="RefSeq" id="WP_083121429.1">
    <property type="nucleotide sequence ID" value="NZ_JACKUO010000026.1"/>
</dbReference>
<evidence type="ECO:0000313" key="1">
    <source>
        <dbReference type="EMBL" id="ORB49981.1"/>
    </source>
</evidence>
<reference evidence="1 2" key="1">
    <citation type="submission" date="2016-12" db="EMBL/GenBank/DDBJ databases">
        <title>The new phylogeny of genus Mycobacterium.</title>
        <authorList>
            <person name="Tortoli E."/>
            <person name="Trovato A."/>
            <person name="Cirillo D.M."/>
        </authorList>
    </citation>
    <scope>NUCLEOTIDE SEQUENCE [LARGE SCALE GENOMIC DNA]</scope>
    <source>
        <strain evidence="1 2">DSM 44223</strain>
    </source>
</reference>
<gene>
    <name evidence="1" type="ORF">BST42_21990</name>
</gene>
<comment type="caution">
    <text evidence="1">The sequence shown here is derived from an EMBL/GenBank/DDBJ whole genome shotgun (WGS) entry which is preliminary data.</text>
</comment>
<evidence type="ECO:0000313" key="2">
    <source>
        <dbReference type="Proteomes" id="UP000192534"/>
    </source>
</evidence>
<keyword evidence="2" id="KW-1185">Reference proteome</keyword>
<sequence length="95" mass="9646">MSLELRCIATLLIGVGTSIVLAPLAVADPPSIPEPGSESAAATIRDLDAAGYDVQLQYENGAPLSPLSQCTVTDINTTGSAGSQGLAYVTINCPK</sequence>